<accession>W4QHS5</accession>
<name>W4QHS5_9BACI</name>
<dbReference type="InterPro" id="IPR011009">
    <property type="entry name" value="Kinase-like_dom_sf"/>
</dbReference>
<dbReference type="EMBL" id="BAUU01000022">
    <property type="protein sequence ID" value="GAE31651.1"/>
    <property type="molecule type" value="Genomic_DNA"/>
</dbReference>
<dbReference type="NCBIfam" id="TIGR02906">
    <property type="entry name" value="spore_CotS"/>
    <property type="match status" value="1"/>
</dbReference>
<dbReference type="PANTHER" id="PTHR39179">
    <property type="entry name" value="SPORE COAT PROTEIN I"/>
    <property type="match status" value="1"/>
</dbReference>
<keyword evidence="1" id="KW-0167">Capsid protein</keyword>
<dbReference type="Gene3D" id="3.30.200.20">
    <property type="entry name" value="Phosphorylase Kinase, domain 1"/>
    <property type="match status" value="1"/>
</dbReference>
<evidence type="ECO:0000313" key="1">
    <source>
        <dbReference type="EMBL" id="GAE31651.1"/>
    </source>
</evidence>
<dbReference type="Gene3D" id="3.90.1200.10">
    <property type="match status" value="1"/>
</dbReference>
<dbReference type="Proteomes" id="UP000018895">
    <property type="component" value="Unassembled WGS sequence"/>
</dbReference>
<dbReference type="SUPFAM" id="SSF56112">
    <property type="entry name" value="Protein kinase-like (PK-like)"/>
    <property type="match status" value="1"/>
</dbReference>
<dbReference type="RefSeq" id="WP_035345614.1">
    <property type="nucleotide sequence ID" value="NZ_BAUU01000022.1"/>
</dbReference>
<comment type="caution">
    <text evidence="1">The sequence shown here is derived from an EMBL/GenBank/DDBJ whole genome shotgun (WGS) entry which is preliminary data.</text>
</comment>
<sequence length="366" mass="41997">MQEELITPWDEDETLGDFFVPAYIEEMAQEVITHYDMTVSNMVVITTKADKGGLIWKIDTNHGPRSLKILHRRPARSLFSLGAQEYLVKEKEARVPPIIKTTSGENFVEKGGKLWFVAEWIEPLYQVTKDIEGAKLLCHALGEFHSLSKGYIPPAGAENPSRLNRWPKSYQKVIRKMDWFKNIAHAYPEMPASATILSVTDLFEEQAKKAYERLTQSNYYELITRGNQEWGLVHQDYGWSNGQMGPGGMWVIDLDGVAYDLPIRDLRKLITGTMDDLGTWDVTWMLEMINAYHEANPIENDLFELLLIDMSLPNEYYKNVKELVYEPELFMDSELDSLCTRIVQTDESKWPAIDELQSAWKGASSS</sequence>
<organism evidence="1 2">
    <name type="scientific">Halalkalibacter hemicellulosilyticusJCM 9152</name>
    <dbReference type="NCBI Taxonomy" id="1236971"/>
    <lineage>
        <taxon>Bacteria</taxon>
        <taxon>Bacillati</taxon>
        <taxon>Bacillota</taxon>
        <taxon>Bacilli</taxon>
        <taxon>Bacillales</taxon>
        <taxon>Bacillaceae</taxon>
        <taxon>Halalkalibacter</taxon>
    </lineage>
</organism>
<keyword evidence="2" id="KW-1185">Reference proteome</keyword>
<dbReference type="OrthoDB" id="9771902at2"/>
<keyword evidence="1" id="KW-0946">Virion</keyword>
<dbReference type="STRING" id="1236971.JCM9152_3132"/>
<dbReference type="PANTHER" id="PTHR39179:SF1">
    <property type="entry name" value="SPORE COAT PROTEIN I"/>
    <property type="match status" value="1"/>
</dbReference>
<dbReference type="AlphaFoldDB" id="W4QHS5"/>
<dbReference type="GO" id="GO:0042601">
    <property type="term" value="C:endospore-forming forespore"/>
    <property type="evidence" value="ECO:0007669"/>
    <property type="project" value="TreeGrafter"/>
</dbReference>
<proteinExistence type="predicted"/>
<dbReference type="InterPro" id="IPR014255">
    <property type="entry name" value="Spore_coat_CotS"/>
</dbReference>
<evidence type="ECO:0000313" key="2">
    <source>
        <dbReference type="Proteomes" id="UP000018895"/>
    </source>
</evidence>
<dbReference type="InterPro" id="IPR047175">
    <property type="entry name" value="CotS-like"/>
</dbReference>
<reference evidence="1" key="1">
    <citation type="journal article" date="2014" name="Genome Announc.">
        <title>Draft Genome Sequences of Three Alkaliphilic Bacillus Strains, Bacillus wakoensis JCM 9140T, Bacillus akibai JCM 9157T, and Bacillus hemicellulosilyticus JCM 9152T.</title>
        <authorList>
            <person name="Yuki M."/>
            <person name="Oshima K."/>
            <person name="Suda W."/>
            <person name="Oshida Y."/>
            <person name="Kitamura K."/>
            <person name="Iida T."/>
            <person name="Hattori M."/>
            <person name="Ohkuma M."/>
        </authorList>
    </citation>
    <scope>NUCLEOTIDE SEQUENCE [LARGE SCALE GENOMIC DNA]</scope>
    <source>
        <strain evidence="1">JCM 9152</strain>
    </source>
</reference>
<protein>
    <submittedName>
        <fullName evidence="1">Spore coat protein S</fullName>
    </submittedName>
</protein>
<gene>
    <name evidence="1" type="ORF">JCM9152_3132</name>
</gene>